<organism evidence="4 5">
    <name type="scientific">Candidatus Collierbacteria bacterium CG09_land_8_20_14_0_10_46_12</name>
    <dbReference type="NCBI Taxonomy" id="1974533"/>
    <lineage>
        <taxon>Bacteria</taxon>
        <taxon>Candidatus Collieribacteriota</taxon>
    </lineage>
</organism>
<dbReference type="EMBL" id="PEYY01000119">
    <property type="protein sequence ID" value="PIS17721.1"/>
    <property type="molecule type" value="Genomic_DNA"/>
</dbReference>
<evidence type="ECO:0000259" key="3">
    <source>
        <dbReference type="PROSITE" id="PS51462"/>
    </source>
</evidence>
<gene>
    <name evidence="4" type="ORF">COT54_03110</name>
</gene>
<dbReference type="PROSITE" id="PS51462">
    <property type="entry name" value="NUDIX"/>
    <property type="match status" value="1"/>
</dbReference>
<reference evidence="5" key="1">
    <citation type="submission" date="2017-09" db="EMBL/GenBank/DDBJ databases">
        <title>Depth-based differentiation of microbial function through sediment-hosted aquifers and enrichment of novel symbionts in the deep terrestrial subsurface.</title>
        <authorList>
            <person name="Probst A.J."/>
            <person name="Ladd B."/>
            <person name="Jarett J.K."/>
            <person name="Geller-Mcgrath D.E."/>
            <person name="Sieber C.M.K."/>
            <person name="Emerson J.B."/>
            <person name="Anantharaman K."/>
            <person name="Thomas B.C."/>
            <person name="Malmstrom R."/>
            <person name="Stieglmeier M."/>
            <person name="Klingl A."/>
            <person name="Woyke T."/>
            <person name="Ryan C.M."/>
            <person name="Banfield J.F."/>
        </authorList>
    </citation>
    <scope>NUCLEOTIDE SEQUENCE [LARGE SCALE GENOMIC DNA]</scope>
</reference>
<dbReference type="Proteomes" id="UP000229574">
    <property type="component" value="Unassembled WGS sequence"/>
</dbReference>
<accession>A0A2H0WYP9</accession>
<dbReference type="PROSITE" id="PS00893">
    <property type="entry name" value="NUDIX_BOX"/>
    <property type="match status" value="1"/>
</dbReference>
<dbReference type="SUPFAM" id="SSF55811">
    <property type="entry name" value="Nudix"/>
    <property type="match status" value="1"/>
</dbReference>
<dbReference type="Gene3D" id="3.90.79.10">
    <property type="entry name" value="Nucleoside Triphosphate Pyrophosphohydrolase"/>
    <property type="match status" value="1"/>
</dbReference>
<proteinExistence type="inferred from homology"/>
<feature type="domain" description="Nudix hydrolase" evidence="3">
    <location>
        <begin position="5"/>
        <end position="136"/>
    </location>
</feature>
<comment type="caution">
    <text evidence="4">The sequence shown here is derived from an EMBL/GenBank/DDBJ whole genome shotgun (WGS) entry which is preliminary data.</text>
</comment>
<dbReference type="InterPro" id="IPR000086">
    <property type="entry name" value="NUDIX_hydrolase_dom"/>
</dbReference>
<comment type="similarity">
    <text evidence="2">Belongs to the Nudix hydrolase family.</text>
</comment>
<dbReference type="PANTHER" id="PTHR43736">
    <property type="entry name" value="ADP-RIBOSE PYROPHOSPHATASE"/>
    <property type="match status" value="1"/>
</dbReference>
<keyword evidence="1 2" id="KW-0378">Hydrolase</keyword>
<evidence type="ECO:0000256" key="1">
    <source>
        <dbReference type="ARBA" id="ARBA00022801"/>
    </source>
</evidence>
<dbReference type="InterPro" id="IPR020084">
    <property type="entry name" value="NUDIX_hydrolase_CS"/>
</dbReference>
<dbReference type="PANTHER" id="PTHR43736:SF1">
    <property type="entry name" value="DIHYDRONEOPTERIN TRIPHOSPHATE DIPHOSPHATASE"/>
    <property type="match status" value="1"/>
</dbReference>
<dbReference type="Pfam" id="PF00293">
    <property type="entry name" value="NUDIX"/>
    <property type="match status" value="1"/>
</dbReference>
<dbReference type="InterPro" id="IPR020476">
    <property type="entry name" value="Nudix_hydrolase"/>
</dbReference>
<evidence type="ECO:0000313" key="4">
    <source>
        <dbReference type="EMBL" id="PIS17721.1"/>
    </source>
</evidence>
<dbReference type="AlphaFoldDB" id="A0A2H0WYP9"/>
<evidence type="ECO:0000256" key="2">
    <source>
        <dbReference type="RuleBase" id="RU003476"/>
    </source>
</evidence>
<sequence>MNKQYPKPAVGCFILNAKKEILLVKSYKWPGIWVVMGGHIELGETIAQTAVREVKEEVGLTVRFDHVIEVIEFVYDPAFHDHKHFVGIQSLCHLVGDDTPHLDHDEIQEARWFPLVEALKLPNILSVTQKTIRKILNEK</sequence>
<name>A0A2H0WYP9_9BACT</name>
<dbReference type="InterPro" id="IPR015797">
    <property type="entry name" value="NUDIX_hydrolase-like_dom_sf"/>
</dbReference>
<protein>
    <submittedName>
        <fullName evidence="4">ADP-ribose pyrophosphatase</fullName>
    </submittedName>
</protein>
<evidence type="ECO:0000313" key="5">
    <source>
        <dbReference type="Proteomes" id="UP000229574"/>
    </source>
</evidence>
<dbReference type="GO" id="GO:0016787">
    <property type="term" value="F:hydrolase activity"/>
    <property type="evidence" value="ECO:0007669"/>
    <property type="project" value="UniProtKB-KW"/>
</dbReference>
<dbReference type="PRINTS" id="PR00502">
    <property type="entry name" value="NUDIXFAMILY"/>
</dbReference>